<dbReference type="InterPro" id="IPR052173">
    <property type="entry name" value="Beta-lactam_resp_regulator"/>
</dbReference>
<organism evidence="5 6">
    <name type="scientific">Lentibacillus halodurans</name>
    <dbReference type="NCBI Taxonomy" id="237679"/>
    <lineage>
        <taxon>Bacteria</taxon>
        <taxon>Bacillati</taxon>
        <taxon>Bacillota</taxon>
        <taxon>Bacilli</taxon>
        <taxon>Bacillales</taxon>
        <taxon>Bacillaceae</taxon>
        <taxon>Lentibacillus</taxon>
    </lineage>
</organism>
<keyword evidence="2" id="KW-0472">Membrane</keyword>
<name>A0A1I0Y6H1_9BACI</name>
<dbReference type="AlphaFoldDB" id="A0A1I0Y6H1"/>
<feature type="transmembrane region" description="Helical" evidence="2">
    <location>
        <begin position="6"/>
        <end position="27"/>
    </location>
</feature>
<dbReference type="InterPro" id="IPR012338">
    <property type="entry name" value="Beta-lactam/transpept-like"/>
</dbReference>
<evidence type="ECO:0000256" key="2">
    <source>
        <dbReference type="SAM" id="Phobius"/>
    </source>
</evidence>
<dbReference type="InterPro" id="IPR008756">
    <property type="entry name" value="Peptidase_M56"/>
</dbReference>
<dbReference type="CDD" id="cd07341">
    <property type="entry name" value="M56_BlaR1_MecR1_like"/>
    <property type="match status" value="1"/>
</dbReference>
<dbReference type="Gene3D" id="3.40.710.10">
    <property type="entry name" value="DD-peptidase/beta-lactamase superfamily"/>
    <property type="match status" value="1"/>
</dbReference>
<protein>
    <submittedName>
        <fullName evidence="5">Bla regulator protein blaR1</fullName>
    </submittedName>
</protein>
<feature type="transmembrane region" description="Helical" evidence="2">
    <location>
        <begin position="318"/>
        <end position="340"/>
    </location>
</feature>
<dbReference type="Pfam" id="PF00905">
    <property type="entry name" value="Transpeptidase"/>
    <property type="match status" value="1"/>
</dbReference>
<keyword evidence="2" id="KW-1133">Transmembrane helix</keyword>
<proteinExistence type="inferred from homology"/>
<dbReference type="SUPFAM" id="SSF56601">
    <property type="entry name" value="beta-lactamase/transpeptidase-like"/>
    <property type="match status" value="1"/>
</dbReference>
<dbReference type="PANTHER" id="PTHR34978">
    <property type="entry name" value="POSSIBLE SENSOR-TRANSDUCER PROTEIN BLAR"/>
    <property type="match status" value="1"/>
</dbReference>
<comment type="similarity">
    <text evidence="1">Belongs to the peptidase M56 family.</text>
</comment>
<keyword evidence="2" id="KW-0812">Transmembrane</keyword>
<gene>
    <name evidence="5" type="ORF">SAMN04488072_106245</name>
</gene>
<dbReference type="EMBL" id="FOJW01000006">
    <property type="protein sequence ID" value="SFB08160.1"/>
    <property type="molecule type" value="Genomic_DNA"/>
</dbReference>
<keyword evidence="6" id="KW-1185">Reference proteome</keyword>
<dbReference type="PANTHER" id="PTHR34978:SF3">
    <property type="entry name" value="SLR0241 PROTEIN"/>
    <property type="match status" value="1"/>
</dbReference>
<evidence type="ECO:0000313" key="5">
    <source>
        <dbReference type="EMBL" id="SFB08160.1"/>
    </source>
</evidence>
<evidence type="ECO:0000313" key="6">
    <source>
        <dbReference type="Proteomes" id="UP000198642"/>
    </source>
</evidence>
<sequence length="589" mass="68671">MFVTHFVVSFTVSSFTVGMIMLFRKLFKKQLSAKWQYNLWFLWLMALTLPLIPNHLFDFGHHFSWDRHQHNASGHSIAPEGNQTLNDTNWMQDFAISVNRFDMTFLNEMLAFIWITGMFIMIGLTVRSWLNLKRIKSTTSSLKNKEVTALFEQCKRDLNISRHLIVGESPLVKSPLTFGLFKTFVVLPNHFEKWLSMDDIKHIFLHELNHYKYKDMATNYMIIFFQILYWFNPFVWIAFREMRLDREIACDIGVLNTLDKQDHVKYGNTIIDFVDRFSRPRYFTFVNQLNGSKKQIKKRIEHIASFTTESKRLKLKSIIIFLILAVLIASQLPIVSVLAYEDNRHDFAGEQTVYEDLSTYFAGFEGSFVLYNLQADQYHIYNENKSTLRVSPNSTYKIYSALFALESNVITRESSTIKWNGEQYPYDAWNRDQNLASAMENSVNWYFQELDTSVHQDTIQSYLKQIGYGNYDLSGGITQYWLESSLKISPIEQVQLLKAFYTNNFGFENENIQTVKETIQLEEKDGATLSGKTGTGNINDKNIRGWFIGYVETRKNTYFFATNIQNRNNATGSGAAEITQSILQDKGIY</sequence>
<feature type="domain" description="Peptidase M56" evidence="4">
    <location>
        <begin position="13"/>
        <end position="303"/>
    </location>
</feature>
<feature type="transmembrane region" description="Helical" evidence="2">
    <location>
        <begin position="39"/>
        <end position="57"/>
    </location>
</feature>
<dbReference type="Pfam" id="PF05569">
    <property type="entry name" value="Peptidase_M56"/>
    <property type="match status" value="1"/>
</dbReference>
<feature type="domain" description="Penicillin-binding protein transpeptidase" evidence="3">
    <location>
        <begin position="382"/>
        <end position="584"/>
    </location>
</feature>
<dbReference type="NCBIfam" id="NF000326">
    <property type="entry name" value="blaR1_generic"/>
    <property type="match status" value="1"/>
</dbReference>
<evidence type="ECO:0000256" key="1">
    <source>
        <dbReference type="ARBA" id="ARBA00011075"/>
    </source>
</evidence>
<evidence type="ECO:0000259" key="4">
    <source>
        <dbReference type="Pfam" id="PF05569"/>
    </source>
</evidence>
<dbReference type="GO" id="GO:0008658">
    <property type="term" value="F:penicillin binding"/>
    <property type="evidence" value="ECO:0007669"/>
    <property type="project" value="InterPro"/>
</dbReference>
<evidence type="ECO:0000259" key="3">
    <source>
        <dbReference type="Pfam" id="PF00905"/>
    </source>
</evidence>
<feature type="transmembrane region" description="Helical" evidence="2">
    <location>
        <begin position="109"/>
        <end position="130"/>
    </location>
</feature>
<dbReference type="Proteomes" id="UP000198642">
    <property type="component" value="Unassembled WGS sequence"/>
</dbReference>
<feature type="transmembrane region" description="Helical" evidence="2">
    <location>
        <begin position="220"/>
        <end position="239"/>
    </location>
</feature>
<reference evidence="5 6" key="1">
    <citation type="submission" date="2016-10" db="EMBL/GenBank/DDBJ databases">
        <authorList>
            <person name="de Groot N.N."/>
        </authorList>
    </citation>
    <scope>NUCLEOTIDE SEQUENCE [LARGE SCALE GENOMIC DNA]</scope>
    <source>
        <strain evidence="5 6">CGMCC 1.3702</strain>
    </source>
</reference>
<dbReference type="RefSeq" id="WP_170848209.1">
    <property type="nucleotide sequence ID" value="NZ_FOJW01000006.1"/>
</dbReference>
<dbReference type="InterPro" id="IPR001460">
    <property type="entry name" value="PCN-bd_Tpept"/>
</dbReference>
<accession>A0A1I0Y6H1</accession>
<dbReference type="STRING" id="237679.SAMN04488072_106245"/>